<dbReference type="Proteomes" id="UP001168380">
    <property type="component" value="Unassembled WGS sequence"/>
</dbReference>
<name>A0ABT8TFY5_9GAMM</name>
<comment type="caution">
    <text evidence="1">The sequence shown here is derived from an EMBL/GenBank/DDBJ whole genome shotgun (WGS) entry which is preliminary data.</text>
</comment>
<organism evidence="1 2">
    <name type="scientific">Gilvimarinus algae</name>
    <dbReference type="NCBI Taxonomy" id="3058037"/>
    <lineage>
        <taxon>Bacteria</taxon>
        <taxon>Pseudomonadati</taxon>
        <taxon>Pseudomonadota</taxon>
        <taxon>Gammaproteobacteria</taxon>
        <taxon>Cellvibrionales</taxon>
        <taxon>Cellvibrionaceae</taxon>
        <taxon>Gilvimarinus</taxon>
    </lineage>
</organism>
<accession>A0ABT8TFY5</accession>
<dbReference type="Pfam" id="PF04820">
    <property type="entry name" value="Trp_halogenase"/>
    <property type="match status" value="1"/>
</dbReference>
<dbReference type="Gene3D" id="3.50.50.60">
    <property type="entry name" value="FAD/NAD(P)-binding domain"/>
    <property type="match status" value="1"/>
</dbReference>
<dbReference type="InterPro" id="IPR006905">
    <property type="entry name" value="Flavin_halogenase"/>
</dbReference>
<dbReference type="InterPro" id="IPR033856">
    <property type="entry name" value="Trp_halogen"/>
</dbReference>
<proteinExistence type="predicted"/>
<protein>
    <submittedName>
        <fullName evidence="1">Tryptophan 7-halogenase</fullName>
    </submittedName>
</protein>
<dbReference type="InterPro" id="IPR050816">
    <property type="entry name" value="Flavin-dep_Halogenase_NPB"/>
</dbReference>
<dbReference type="EMBL" id="JAULRT010000052">
    <property type="protein sequence ID" value="MDO3382033.1"/>
    <property type="molecule type" value="Genomic_DNA"/>
</dbReference>
<dbReference type="InterPro" id="IPR036188">
    <property type="entry name" value="FAD/NAD-bd_sf"/>
</dbReference>
<gene>
    <name evidence="1" type="ORF">QWI16_07590</name>
</gene>
<dbReference type="SUPFAM" id="SSF51905">
    <property type="entry name" value="FAD/NAD(P)-binding domain"/>
    <property type="match status" value="1"/>
</dbReference>
<evidence type="ECO:0000313" key="1">
    <source>
        <dbReference type="EMBL" id="MDO3382033.1"/>
    </source>
</evidence>
<sequence>MAKKKLVIAGGGTSGWLAAAALGKLFDRVFEVTLIESEEIGRIGVGEATIPPLRTFHRLLGIDELDLITSIQGTYKLGIEFINWARKGDNYFHSFGVTGKDCWACDFQHFWVAAKQKGLADQFGVYSPELMAARAGKMWAYKEHGLNFAYHLDAGLYANYLKQHALKHGVKRVEGIFDNVNIDPASGNIRSVTMRSGEEVEGDLFLDCTGFSARLIEGALNTSYLPYGHYLPCDSAVAVQTEKAGPPRPYTQAIAHDFGWQWRIPLQHRVGNGLVYCSRYVSHEQALETLMANLESKAITEPRAFCYKTGRRTKAWSKNCIAVGLAAGFLEPVESTSIHLAMSAILRLMKLVPNGTFDGAAVEEYNRQYCEEMDRVRNFIVLHYHATERDDSAFWRYCRDMEIPESLAHRIRLFRETGAMPLQEKELFQVDSWTQVLIGQRIVPQTYHPIVDQMPDEELKAFLQAMENEVSQKVSRMPSHQEFIDHYCKAEMI</sequence>
<reference evidence="1" key="1">
    <citation type="submission" date="2023-07" db="EMBL/GenBank/DDBJ databases">
        <title>Gilvimarinus algae sp. nov., isolated from the surface of Kelp.</title>
        <authorList>
            <person name="Sun Y.Y."/>
            <person name="Gong Y."/>
            <person name="Du Z.J."/>
        </authorList>
    </citation>
    <scope>NUCLEOTIDE SEQUENCE</scope>
    <source>
        <strain evidence="1">SDUM040014</strain>
    </source>
</reference>
<dbReference type="PANTHER" id="PTHR43747">
    <property type="entry name" value="FAD-BINDING PROTEIN"/>
    <property type="match status" value="1"/>
</dbReference>
<evidence type="ECO:0000313" key="2">
    <source>
        <dbReference type="Proteomes" id="UP001168380"/>
    </source>
</evidence>
<dbReference type="PIRSF" id="PIRSF011396">
    <property type="entry name" value="Trp_halogenase"/>
    <property type="match status" value="1"/>
</dbReference>
<dbReference type="PANTHER" id="PTHR43747:SF4">
    <property type="entry name" value="FLAVIN-DEPENDENT TRYPTOPHAN HALOGENASE"/>
    <property type="match status" value="1"/>
</dbReference>
<keyword evidence="2" id="KW-1185">Reference proteome</keyword>